<evidence type="ECO:0000313" key="2">
    <source>
        <dbReference type="Proteomes" id="UP000646738"/>
    </source>
</evidence>
<evidence type="ECO:0000313" key="1">
    <source>
        <dbReference type="EMBL" id="GHI56425.1"/>
    </source>
</evidence>
<dbReference type="Proteomes" id="UP000646738">
    <property type="component" value="Unassembled WGS sequence"/>
</dbReference>
<dbReference type="RefSeq" id="WP_189995250.1">
    <property type="nucleotide sequence ID" value="NZ_BNCB01000007.1"/>
</dbReference>
<name>A0ABQ3RKN5_STRRR</name>
<sequence length="207" mass="21878">MSQHAGRTRWRRFAVLMVPSVALGAALGIAMAQGALAASFLVSGQRFQVTAGTMTARGISIYGMVDVSKDGEHVPVLVTGTQHVTIDDLCQSVPIDIPGLGTYTLKLTGGQERPAEASHMFLDATFEAAGQADFEDIDIGIAQGEISKGPINPDDRSSRFFDPSGFGQQADSVRMTDVQITAAAISAGTFNIPGMRVRIEEGHHDCG</sequence>
<dbReference type="EMBL" id="BNEA01000015">
    <property type="protein sequence ID" value="GHI56425.1"/>
    <property type="molecule type" value="Genomic_DNA"/>
</dbReference>
<organism evidence="1 2">
    <name type="scientific">Streptomyces rubradiris</name>
    <name type="common">Streptomyces achromogenes subsp. rubradiris</name>
    <dbReference type="NCBI Taxonomy" id="285531"/>
    <lineage>
        <taxon>Bacteria</taxon>
        <taxon>Bacillati</taxon>
        <taxon>Actinomycetota</taxon>
        <taxon>Actinomycetes</taxon>
        <taxon>Kitasatosporales</taxon>
        <taxon>Streptomycetaceae</taxon>
        <taxon>Streptomyces</taxon>
    </lineage>
</organism>
<protein>
    <submittedName>
        <fullName evidence="1">Cholesterol esterase</fullName>
    </submittedName>
</protein>
<keyword evidence="2" id="KW-1185">Reference proteome</keyword>
<accession>A0ABQ3RKN5</accession>
<dbReference type="InterPro" id="IPR046198">
    <property type="entry name" value="DUF6230"/>
</dbReference>
<comment type="caution">
    <text evidence="1">The sequence shown here is derived from an EMBL/GenBank/DDBJ whole genome shotgun (WGS) entry which is preliminary data.</text>
</comment>
<dbReference type="Pfam" id="PF19741">
    <property type="entry name" value="DUF6230"/>
    <property type="match status" value="1"/>
</dbReference>
<proteinExistence type="predicted"/>
<gene>
    <name evidence="1" type="ORF">Srubr_62710</name>
</gene>
<reference evidence="2" key="1">
    <citation type="submission" date="2023-07" db="EMBL/GenBank/DDBJ databases">
        <title>Whole genome shotgun sequence of Streptomyces achromogenes subsp. rubradiris NBRC 14000.</title>
        <authorList>
            <person name="Komaki H."/>
            <person name="Tamura T."/>
        </authorList>
    </citation>
    <scope>NUCLEOTIDE SEQUENCE [LARGE SCALE GENOMIC DNA]</scope>
    <source>
        <strain evidence="2">NBRC 14000</strain>
    </source>
</reference>